<dbReference type="PANTHER" id="PTHR23282">
    <property type="entry name" value="APICAL ENDOSOMAL GLYCOPROTEIN PRECURSOR"/>
    <property type="match status" value="1"/>
</dbReference>
<keyword evidence="4" id="KW-1185">Reference proteome</keyword>
<dbReference type="SMART" id="SM00137">
    <property type="entry name" value="MAM"/>
    <property type="match status" value="1"/>
</dbReference>
<dbReference type="PROSITE" id="PS50060">
    <property type="entry name" value="MAM_2"/>
    <property type="match status" value="2"/>
</dbReference>
<dbReference type="EMBL" id="CAIIXF020000004">
    <property type="protein sequence ID" value="CAH1781740.1"/>
    <property type="molecule type" value="Genomic_DNA"/>
</dbReference>
<feature type="chain" id="PRO_5043534757" evidence="2">
    <location>
        <begin position="20"/>
        <end position="584"/>
    </location>
</feature>
<protein>
    <submittedName>
        <fullName evidence="3">Uncharacterized protein</fullName>
    </submittedName>
</protein>
<dbReference type="Gene3D" id="2.60.120.200">
    <property type="match status" value="2"/>
</dbReference>
<gene>
    <name evidence="3" type="ORF">OFUS_LOCUS8277</name>
</gene>
<feature type="compositionally biased region" description="Polar residues" evidence="1">
    <location>
        <begin position="521"/>
        <end position="540"/>
    </location>
</feature>
<evidence type="ECO:0000313" key="4">
    <source>
        <dbReference type="Proteomes" id="UP000749559"/>
    </source>
</evidence>
<organism evidence="3 4">
    <name type="scientific">Owenia fusiformis</name>
    <name type="common">Polychaete worm</name>
    <dbReference type="NCBI Taxonomy" id="6347"/>
    <lineage>
        <taxon>Eukaryota</taxon>
        <taxon>Metazoa</taxon>
        <taxon>Spiralia</taxon>
        <taxon>Lophotrochozoa</taxon>
        <taxon>Annelida</taxon>
        <taxon>Polychaeta</taxon>
        <taxon>Sedentaria</taxon>
        <taxon>Canalipalpata</taxon>
        <taxon>Sabellida</taxon>
        <taxon>Oweniida</taxon>
        <taxon>Oweniidae</taxon>
        <taxon>Owenia</taxon>
    </lineage>
</organism>
<accession>A0A8J1UZY0</accession>
<feature type="non-terminal residue" evidence="3">
    <location>
        <position position="1"/>
    </location>
</feature>
<proteinExistence type="predicted"/>
<evidence type="ECO:0000256" key="2">
    <source>
        <dbReference type="SAM" id="SignalP"/>
    </source>
</evidence>
<comment type="caution">
    <text evidence="3">The sequence shown here is derived from an EMBL/GenBank/DDBJ whole genome shotgun (WGS) entry which is preliminary data.</text>
</comment>
<dbReference type="PANTHER" id="PTHR23282:SF101">
    <property type="entry name" value="MAM DOMAIN-CONTAINING PROTEIN"/>
    <property type="match status" value="1"/>
</dbReference>
<dbReference type="GO" id="GO:0016020">
    <property type="term" value="C:membrane"/>
    <property type="evidence" value="ECO:0007669"/>
    <property type="project" value="InterPro"/>
</dbReference>
<dbReference type="AlphaFoldDB" id="A0A8J1UZY0"/>
<dbReference type="Pfam" id="PF00629">
    <property type="entry name" value="MAM"/>
    <property type="match status" value="2"/>
</dbReference>
<reference evidence="3" key="1">
    <citation type="submission" date="2022-03" db="EMBL/GenBank/DDBJ databases">
        <authorList>
            <person name="Martin C."/>
        </authorList>
    </citation>
    <scope>NUCLEOTIDE SEQUENCE</scope>
</reference>
<sequence>MTRLVVGLFLCLQFHTTVSYPGDQPSNIECTFEPSDTNCRLQNKKLWKRGQPRDLPSYGPRLPTVDHTYGTEAGTIYYTHGAYGDSHSIAYVDFEKIWDLTTESKCIEFWYFCNWNYTSNYVYVGTQLGTQTKEIKQITGKTTEWTHFYTPLPRGNYTVVIGAHVANYLCIDDIRVYDCPNEHTDTPIPTEVKRCDFDTDNCDFSENIYDILQWTRSEISTGLHVKTEAWEPRVEGDQAQIYETSPMTVPNSTMPYCLEYNYGKIGMTNPFGYLQINNRFPDSSIQTLRSIDLSQEQIAENNWEVIVLPPGVNYLAFTYVMKGASSGGPKINGFNVYQCPFLGTYDSSPPPVFQTKLNCDFETDACSMTSANGNVEQYVVSGGSTDHGPPVDHTTGTVDGKFLKLNSSMHSISTPSIMSNPQMCVELYVYLTDTSQIMNVSHSTEEIWNSRTDESLKLDAWNQIFVNMPATGHNVVHIDVRSSNSSYRGNLGFIDDLKIDYCGVLDSALIPTRPTVPPPMTASTAQGGRTSTGTRQASESTTTKWYTPWPTTQPALRRCYKCSHSPIDLNHNEACISDPKGLGT</sequence>
<dbReference type="InterPro" id="IPR051560">
    <property type="entry name" value="MAM_domain-containing"/>
</dbReference>
<dbReference type="InterPro" id="IPR013320">
    <property type="entry name" value="ConA-like_dom_sf"/>
</dbReference>
<evidence type="ECO:0000313" key="3">
    <source>
        <dbReference type="EMBL" id="CAH1781740.1"/>
    </source>
</evidence>
<name>A0A8J1UZY0_OWEFU</name>
<dbReference type="OrthoDB" id="10020495at2759"/>
<evidence type="ECO:0000256" key="1">
    <source>
        <dbReference type="SAM" id="MobiDB-lite"/>
    </source>
</evidence>
<feature type="signal peptide" evidence="2">
    <location>
        <begin position="1"/>
        <end position="19"/>
    </location>
</feature>
<dbReference type="SUPFAM" id="SSF49899">
    <property type="entry name" value="Concanavalin A-like lectins/glucanases"/>
    <property type="match status" value="3"/>
</dbReference>
<feature type="region of interest" description="Disordered" evidence="1">
    <location>
        <begin position="513"/>
        <end position="547"/>
    </location>
</feature>
<dbReference type="InterPro" id="IPR000998">
    <property type="entry name" value="MAM_dom"/>
</dbReference>
<dbReference type="Proteomes" id="UP000749559">
    <property type="component" value="Unassembled WGS sequence"/>
</dbReference>
<keyword evidence="2" id="KW-0732">Signal</keyword>